<dbReference type="InterPro" id="IPR041916">
    <property type="entry name" value="Anti_sigma_zinc_sf"/>
</dbReference>
<evidence type="ECO:0000256" key="2">
    <source>
        <dbReference type="ARBA" id="ARBA00024438"/>
    </source>
</evidence>
<reference evidence="5" key="2">
    <citation type="submission" date="2021-04" db="EMBL/GenBank/DDBJ databases">
        <authorList>
            <person name="Gilroy R."/>
        </authorList>
    </citation>
    <scope>NUCLEOTIDE SEQUENCE</scope>
    <source>
        <strain evidence="5">CHK172-16539</strain>
    </source>
</reference>
<accession>A0A9D2F7D9</accession>
<feature type="transmembrane region" description="Helical" evidence="3">
    <location>
        <begin position="209"/>
        <end position="228"/>
    </location>
</feature>
<dbReference type="AlphaFoldDB" id="A0A9D2F7D9"/>
<comment type="similarity">
    <text evidence="1">Belongs to the zinc-associated anti-sigma factor (ZAS) superfamily. Anti-sigma-W factor family.</text>
</comment>
<keyword evidence="3" id="KW-0812">Transmembrane</keyword>
<dbReference type="InterPro" id="IPR027383">
    <property type="entry name" value="Znf_put"/>
</dbReference>
<evidence type="ECO:0000256" key="3">
    <source>
        <dbReference type="SAM" id="Phobius"/>
    </source>
</evidence>
<evidence type="ECO:0000259" key="4">
    <source>
        <dbReference type="Pfam" id="PF13490"/>
    </source>
</evidence>
<protein>
    <recommendedName>
        <fullName evidence="2">Anti-sigma-W factor RsiW</fullName>
    </recommendedName>
</protein>
<organism evidence="5 6">
    <name type="scientific">Candidatus Enterococcus avicola</name>
    <dbReference type="NCBI Taxonomy" id="2838561"/>
    <lineage>
        <taxon>Bacteria</taxon>
        <taxon>Bacillati</taxon>
        <taxon>Bacillota</taxon>
        <taxon>Bacilli</taxon>
        <taxon>Lactobacillales</taxon>
        <taxon>Enterococcaceae</taxon>
        <taxon>Enterococcus</taxon>
    </lineage>
</organism>
<dbReference type="EMBL" id="DXBN01000100">
    <property type="protein sequence ID" value="HIZ53146.1"/>
    <property type="molecule type" value="Genomic_DNA"/>
</dbReference>
<dbReference type="Pfam" id="PF13490">
    <property type="entry name" value="zf-HC2"/>
    <property type="match status" value="1"/>
</dbReference>
<keyword evidence="3" id="KW-0472">Membrane</keyword>
<dbReference type="Proteomes" id="UP000824063">
    <property type="component" value="Unassembled WGS sequence"/>
</dbReference>
<reference evidence="5" key="1">
    <citation type="journal article" date="2021" name="PeerJ">
        <title>Extensive microbial diversity within the chicken gut microbiome revealed by metagenomics and culture.</title>
        <authorList>
            <person name="Gilroy R."/>
            <person name="Ravi A."/>
            <person name="Getino M."/>
            <person name="Pursley I."/>
            <person name="Horton D.L."/>
            <person name="Alikhan N.F."/>
            <person name="Baker D."/>
            <person name="Gharbi K."/>
            <person name="Hall N."/>
            <person name="Watson M."/>
            <person name="Adriaenssens E.M."/>
            <person name="Foster-Nyarko E."/>
            <person name="Jarju S."/>
            <person name="Secka A."/>
            <person name="Antonio M."/>
            <person name="Oren A."/>
            <person name="Chaudhuri R.R."/>
            <person name="La Ragione R."/>
            <person name="Hildebrand F."/>
            <person name="Pallen M.J."/>
        </authorList>
    </citation>
    <scope>NUCLEOTIDE SEQUENCE</scope>
    <source>
        <strain evidence="5">CHK172-16539</strain>
    </source>
</reference>
<evidence type="ECO:0000313" key="6">
    <source>
        <dbReference type="Proteomes" id="UP000824063"/>
    </source>
</evidence>
<evidence type="ECO:0000256" key="1">
    <source>
        <dbReference type="ARBA" id="ARBA00024353"/>
    </source>
</evidence>
<feature type="transmembrane region" description="Helical" evidence="3">
    <location>
        <begin position="240"/>
        <end position="258"/>
    </location>
</feature>
<dbReference type="Gene3D" id="1.10.10.1320">
    <property type="entry name" value="Anti-sigma factor, zinc-finger domain"/>
    <property type="match status" value="1"/>
</dbReference>
<sequence>MKIECEVIQDIIPLYAEDIVSDESRKLIESHLKDCSDCQQELAAMQNEDEIPLDINSNGLKLVKEKLFKDKFKAVIFSILLTLIISITGINYLTKPSYLSYSKDSVTIVERANSELTVNFNQQVANYKVEKELAEDGLSFIYYISTWDSVWSQLTNNKPVEALLLNPDNENIISIYYVSANQTENQLLYGKDLAGNGGMITLPRLLLGGYVRLALLLTALFLVLLFIANKLKKGQRLIRYLLLTPISYIIATFCIKGWNTFSYAATRDFLTILLIAIPIYGVLFLSLDFYQQWKKRR</sequence>
<keyword evidence="3" id="KW-1133">Transmembrane helix</keyword>
<proteinExistence type="inferred from homology"/>
<evidence type="ECO:0000313" key="5">
    <source>
        <dbReference type="EMBL" id="HIZ53146.1"/>
    </source>
</evidence>
<comment type="caution">
    <text evidence="5">The sequence shown here is derived from an EMBL/GenBank/DDBJ whole genome shotgun (WGS) entry which is preliminary data.</text>
</comment>
<feature type="transmembrane region" description="Helical" evidence="3">
    <location>
        <begin position="74"/>
        <end position="93"/>
    </location>
</feature>
<gene>
    <name evidence="5" type="ORF">IAA20_04285</name>
</gene>
<name>A0A9D2F7D9_9ENTE</name>
<feature type="transmembrane region" description="Helical" evidence="3">
    <location>
        <begin position="270"/>
        <end position="290"/>
    </location>
</feature>
<feature type="domain" description="Putative zinc-finger" evidence="4">
    <location>
        <begin position="5"/>
        <end position="39"/>
    </location>
</feature>